<dbReference type="AlphaFoldDB" id="D1AAB9"/>
<feature type="compositionally biased region" description="Pro residues" evidence="1">
    <location>
        <begin position="1"/>
        <end position="12"/>
    </location>
</feature>
<keyword evidence="3" id="KW-1185">Reference proteome</keyword>
<feature type="compositionally biased region" description="Basic residues" evidence="1">
    <location>
        <begin position="74"/>
        <end position="83"/>
    </location>
</feature>
<proteinExistence type="predicted"/>
<evidence type="ECO:0000256" key="1">
    <source>
        <dbReference type="SAM" id="MobiDB-lite"/>
    </source>
</evidence>
<accession>D1AAB9</accession>
<feature type="compositionally biased region" description="Basic and acidic residues" evidence="1">
    <location>
        <begin position="217"/>
        <end position="242"/>
    </location>
</feature>
<protein>
    <submittedName>
        <fullName evidence="2">Uncharacterized protein</fullName>
    </submittedName>
</protein>
<reference evidence="2 3" key="1">
    <citation type="journal article" date="2011" name="Stand. Genomic Sci.">
        <title>Complete genome sequence of Thermomonospora curvata type strain (B9).</title>
        <authorList>
            <person name="Chertkov O."/>
            <person name="Sikorski J."/>
            <person name="Nolan M."/>
            <person name="Lapidus A."/>
            <person name="Lucas S."/>
            <person name="Del Rio T.G."/>
            <person name="Tice H."/>
            <person name="Cheng J.F."/>
            <person name="Goodwin L."/>
            <person name="Pitluck S."/>
            <person name="Liolios K."/>
            <person name="Ivanova N."/>
            <person name="Mavromatis K."/>
            <person name="Mikhailova N."/>
            <person name="Ovchinnikova G."/>
            <person name="Pati A."/>
            <person name="Chen A."/>
            <person name="Palaniappan K."/>
            <person name="Djao O.D."/>
            <person name="Land M."/>
            <person name="Hauser L."/>
            <person name="Chang Y.J."/>
            <person name="Jeffries C.D."/>
            <person name="Brettin T."/>
            <person name="Han C."/>
            <person name="Detter J.C."/>
            <person name="Rohde M."/>
            <person name="Goker M."/>
            <person name="Woyke T."/>
            <person name="Bristow J."/>
            <person name="Eisen J.A."/>
            <person name="Markowitz V."/>
            <person name="Hugenholtz P."/>
            <person name="Klenk H.P."/>
            <person name="Kyrpides N.C."/>
        </authorList>
    </citation>
    <scope>NUCLEOTIDE SEQUENCE [LARGE SCALE GENOMIC DNA]</scope>
    <source>
        <strain evidence="3">ATCC 19995 / DSM 43183 / JCM 3096 / KCTC 9072 / NBRC 15933 / NCIMB 10081 / Henssen B9</strain>
    </source>
</reference>
<dbReference type="HOGENOM" id="CLU_1146755_0_0_11"/>
<dbReference type="KEGG" id="tcu:Tcur_3293"/>
<gene>
    <name evidence="2" type="ordered locus">Tcur_3293</name>
</gene>
<feature type="compositionally biased region" description="Basic residues" evidence="1">
    <location>
        <begin position="206"/>
        <end position="216"/>
    </location>
</feature>
<feature type="compositionally biased region" description="Basic residues" evidence="1">
    <location>
        <begin position="31"/>
        <end position="40"/>
    </location>
</feature>
<dbReference type="EMBL" id="CP001738">
    <property type="protein sequence ID" value="ACY98832.1"/>
    <property type="molecule type" value="Genomic_DNA"/>
</dbReference>
<evidence type="ECO:0000313" key="2">
    <source>
        <dbReference type="EMBL" id="ACY98832.1"/>
    </source>
</evidence>
<feature type="compositionally biased region" description="Basic and acidic residues" evidence="1">
    <location>
        <begin position="84"/>
        <end position="111"/>
    </location>
</feature>
<feature type="region of interest" description="Disordered" evidence="1">
    <location>
        <begin position="1"/>
        <end position="242"/>
    </location>
</feature>
<organism evidence="2 3">
    <name type="scientific">Thermomonospora curvata (strain ATCC 19995 / DSM 43183 / JCM 3096 / KCTC 9072 / NBRC 15933 / NCIMB 10081 / Henssen B9)</name>
    <dbReference type="NCBI Taxonomy" id="471852"/>
    <lineage>
        <taxon>Bacteria</taxon>
        <taxon>Bacillati</taxon>
        <taxon>Actinomycetota</taxon>
        <taxon>Actinomycetes</taxon>
        <taxon>Streptosporangiales</taxon>
        <taxon>Thermomonosporaceae</taxon>
        <taxon>Thermomonospora</taxon>
    </lineage>
</organism>
<feature type="compositionally biased region" description="Basic and acidic residues" evidence="1">
    <location>
        <begin position="55"/>
        <end position="73"/>
    </location>
</feature>
<evidence type="ECO:0000313" key="3">
    <source>
        <dbReference type="Proteomes" id="UP000001918"/>
    </source>
</evidence>
<name>D1AAB9_THECD</name>
<sequence>MGRQRPAPPPKTPFASRTLRHHARAAFFRTPKAHPPRKPRNGLCPLARNHPTRHPSHEESPAAPRERPQETAHRKDHRHPHRSRPADRPRRRLGHEESPTAPREHPQEAAHRKDHRCPHLRRPVDRPMRHPNCAAPTPRTPGKRAQEAGWRGRLLPEPSTAHPRPRAPVVFPRRRRVGPSTRAFPASQAPLHRGRAVLSRSSAPRPPKRRRGRCRRPLRERPAERPSCAERRRGEGKDGGSS</sequence>
<dbReference type="Proteomes" id="UP000001918">
    <property type="component" value="Chromosome"/>
</dbReference>
<feature type="compositionally biased region" description="Basic residues" evidence="1">
    <location>
        <begin position="112"/>
        <end position="121"/>
    </location>
</feature>